<proteinExistence type="inferred from homology"/>
<dbReference type="PANTHER" id="PTHR24305">
    <property type="entry name" value="CYTOCHROME P450"/>
    <property type="match status" value="1"/>
</dbReference>
<dbReference type="GO" id="GO:0016020">
    <property type="term" value="C:membrane"/>
    <property type="evidence" value="ECO:0007669"/>
    <property type="project" value="UniProtKB-SubCell"/>
</dbReference>
<dbReference type="OrthoDB" id="6692864at2759"/>
<dbReference type="PROSITE" id="PS00086">
    <property type="entry name" value="CYTOCHROME_P450"/>
    <property type="match status" value="1"/>
</dbReference>
<evidence type="ECO:0000256" key="3">
    <source>
        <dbReference type="ARBA" id="ARBA00010617"/>
    </source>
</evidence>
<dbReference type="EMBL" id="JAPZBU010000009">
    <property type="protein sequence ID" value="KAJ5387147.1"/>
    <property type="molecule type" value="Genomic_DNA"/>
</dbReference>
<comment type="caution">
    <text evidence="15">The sequence shown here is derived from an EMBL/GenBank/DDBJ whole genome shotgun (WGS) entry which is preliminary data.</text>
</comment>
<keyword evidence="9 12" id="KW-0408">Iron</keyword>
<comment type="similarity">
    <text evidence="3 13">Belongs to the cytochrome P450 family.</text>
</comment>
<accession>A0A9W9VPW9</accession>
<comment type="subcellular location">
    <subcellularLocation>
        <location evidence="2">Membrane</location>
    </subcellularLocation>
</comment>
<dbReference type="Gene3D" id="1.10.630.10">
    <property type="entry name" value="Cytochrome P450"/>
    <property type="match status" value="1"/>
</dbReference>
<name>A0A9W9VPW9_9EURO</name>
<sequence length="559" mass="63266">MVFKEPLSATALGILVHLGIFIRGEWHLRAPAVVIVHAAALATGSTICAYNRVMNWWIRAGLCVVCYICGLFTSIIIYRLFFHRIRHFPGPRLAAMSKLWSVYKCLDYKNHLFLESLHQRYGDFEITIFHPVGWLALDGNDNLNSRSDWYDLLRPRVSPIFSRNEKDHLERRKSWNLALSTKGDITRKYIPRIISQIETLHTIIASAATNATPILLNDIMLWFAFDSMGEFAFDQSFNMLKNGTWHRLVIQQRSALALLGSLGHTVWAIRIAFVFFSRFWRIRDWINMISFCDRQIERRLAIQLTSLAPTPVDVSGYFIKEYEAGKTAENERAKWSLLSGNAVSVIIGGRSSAGSDTTGSTLITLFYFLALHPSYAEQIHEELSSTENPTDITVLANMPVLNGFINESMRLIPAALTIGSRLTPSQGLTIDGIYIPGNIKLVAPKYSIYRRGSVFIEPNTFIPERWYSRPELVRDKSVFAPFGIGRRTCVGKNLALTQIRLILARLLPLYTVRFAPGETGKAFERDLRDQLTAQPGACCVVFEPRLGKEPVGRDHVPIS</sequence>
<organism evidence="15 16">
    <name type="scientific">Penicillium cosmopolitanum</name>
    <dbReference type="NCBI Taxonomy" id="1131564"/>
    <lineage>
        <taxon>Eukaryota</taxon>
        <taxon>Fungi</taxon>
        <taxon>Dikarya</taxon>
        <taxon>Ascomycota</taxon>
        <taxon>Pezizomycotina</taxon>
        <taxon>Eurotiomycetes</taxon>
        <taxon>Eurotiomycetidae</taxon>
        <taxon>Eurotiales</taxon>
        <taxon>Aspergillaceae</taxon>
        <taxon>Penicillium</taxon>
    </lineage>
</organism>
<dbReference type="InterPro" id="IPR001128">
    <property type="entry name" value="Cyt_P450"/>
</dbReference>
<feature type="transmembrane region" description="Helical" evidence="14">
    <location>
        <begin position="56"/>
        <end position="82"/>
    </location>
</feature>
<evidence type="ECO:0000256" key="2">
    <source>
        <dbReference type="ARBA" id="ARBA00004370"/>
    </source>
</evidence>
<dbReference type="GO" id="GO:0004497">
    <property type="term" value="F:monooxygenase activity"/>
    <property type="evidence" value="ECO:0007669"/>
    <property type="project" value="UniProtKB-KW"/>
</dbReference>
<dbReference type="GO" id="GO:0005506">
    <property type="term" value="F:iron ion binding"/>
    <property type="evidence" value="ECO:0007669"/>
    <property type="project" value="InterPro"/>
</dbReference>
<dbReference type="Proteomes" id="UP001147747">
    <property type="component" value="Unassembled WGS sequence"/>
</dbReference>
<gene>
    <name evidence="15" type="ORF">N7509_009688</name>
</gene>
<dbReference type="PRINTS" id="PR00385">
    <property type="entry name" value="P450"/>
</dbReference>
<evidence type="ECO:0000256" key="11">
    <source>
        <dbReference type="ARBA" id="ARBA00023136"/>
    </source>
</evidence>
<evidence type="ECO:0000256" key="9">
    <source>
        <dbReference type="ARBA" id="ARBA00023004"/>
    </source>
</evidence>
<dbReference type="GO" id="GO:0043386">
    <property type="term" value="P:mycotoxin biosynthetic process"/>
    <property type="evidence" value="ECO:0007669"/>
    <property type="project" value="UniProtKB-ARBA"/>
</dbReference>
<dbReference type="InterPro" id="IPR017972">
    <property type="entry name" value="Cyt_P450_CS"/>
</dbReference>
<dbReference type="PANTHER" id="PTHR24305:SF112">
    <property type="entry name" value="L-ORNITHINE-N5-MONOOXYGENASE (EUROFUNG)"/>
    <property type="match status" value="1"/>
</dbReference>
<keyword evidence="16" id="KW-1185">Reference proteome</keyword>
<keyword evidence="7 14" id="KW-1133">Transmembrane helix</keyword>
<evidence type="ECO:0000256" key="7">
    <source>
        <dbReference type="ARBA" id="ARBA00022989"/>
    </source>
</evidence>
<comment type="cofactor">
    <cofactor evidence="1 12">
        <name>heme</name>
        <dbReference type="ChEBI" id="CHEBI:30413"/>
    </cofactor>
</comment>
<evidence type="ECO:0000256" key="1">
    <source>
        <dbReference type="ARBA" id="ARBA00001971"/>
    </source>
</evidence>
<dbReference type="RefSeq" id="XP_056484945.1">
    <property type="nucleotide sequence ID" value="XM_056634325.1"/>
</dbReference>
<dbReference type="GO" id="GO:0020037">
    <property type="term" value="F:heme binding"/>
    <property type="evidence" value="ECO:0007669"/>
    <property type="project" value="InterPro"/>
</dbReference>
<evidence type="ECO:0000256" key="8">
    <source>
        <dbReference type="ARBA" id="ARBA00023002"/>
    </source>
</evidence>
<keyword evidence="10 13" id="KW-0503">Monooxygenase</keyword>
<dbReference type="SUPFAM" id="SSF48264">
    <property type="entry name" value="Cytochrome P450"/>
    <property type="match status" value="1"/>
</dbReference>
<dbReference type="GeneID" id="81373305"/>
<keyword evidence="5 14" id="KW-0812">Transmembrane</keyword>
<keyword evidence="11 14" id="KW-0472">Membrane</keyword>
<keyword evidence="4 12" id="KW-0349">Heme</keyword>
<evidence type="ECO:0000256" key="4">
    <source>
        <dbReference type="ARBA" id="ARBA00022617"/>
    </source>
</evidence>
<evidence type="ECO:0000256" key="6">
    <source>
        <dbReference type="ARBA" id="ARBA00022723"/>
    </source>
</evidence>
<protein>
    <submittedName>
        <fullName evidence="15">Cytochrome P450</fullName>
    </submittedName>
</protein>
<dbReference type="InterPro" id="IPR036396">
    <property type="entry name" value="Cyt_P450_sf"/>
</dbReference>
<evidence type="ECO:0000256" key="12">
    <source>
        <dbReference type="PIRSR" id="PIRSR602403-1"/>
    </source>
</evidence>
<dbReference type="InterPro" id="IPR050121">
    <property type="entry name" value="Cytochrome_P450_monoxygenase"/>
</dbReference>
<keyword evidence="6 12" id="KW-0479">Metal-binding</keyword>
<dbReference type="GO" id="GO:0016705">
    <property type="term" value="F:oxidoreductase activity, acting on paired donors, with incorporation or reduction of molecular oxygen"/>
    <property type="evidence" value="ECO:0007669"/>
    <property type="project" value="InterPro"/>
</dbReference>
<evidence type="ECO:0000256" key="10">
    <source>
        <dbReference type="ARBA" id="ARBA00023033"/>
    </source>
</evidence>
<dbReference type="PRINTS" id="PR00465">
    <property type="entry name" value="EP450IV"/>
</dbReference>
<dbReference type="Pfam" id="PF00067">
    <property type="entry name" value="p450"/>
    <property type="match status" value="1"/>
</dbReference>
<feature type="transmembrane region" description="Helical" evidence="14">
    <location>
        <begin position="30"/>
        <end position="50"/>
    </location>
</feature>
<feature type="transmembrane region" description="Helical" evidence="14">
    <location>
        <begin position="6"/>
        <end position="23"/>
    </location>
</feature>
<reference evidence="15" key="1">
    <citation type="submission" date="2022-12" db="EMBL/GenBank/DDBJ databases">
        <authorList>
            <person name="Petersen C."/>
        </authorList>
    </citation>
    <scope>NUCLEOTIDE SEQUENCE</scope>
    <source>
        <strain evidence="15">IBT 29677</strain>
    </source>
</reference>
<dbReference type="InterPro" id="IPR002403">
    <property type="entry name" value="Cyt_P450_E_grp-IV"/>
</dbReference>
<keyword evidence="8 13" id="KW-0560">Oxidoreductase</keyword>
<feature type="binding site" description="axial binding residue" evidence="12">
    <location>
        <position position="489"/>
    </location>
    <ligand>
        <name>heme</name>
        <dbReference type="ChEBI" id="CHEBI:30413"/>
    </ligand>
    <ligandPart>
        <name>Fe</name>
        <dbReference type="ChEBI" id="CHEBI:18248"/>
    </ligandPart>
</feature>
<evidence type="ECO:0000313" key="16">
    <source>
        <dbReference type="Proteomes" id="UP001147747"/>
    </source>
</evidence>
<evidence type="ECO:0000313" key="15">
    <source>
        <dbReference type="EMBL" id="KAJ5387147.1"/>
    </source>
</evidence>
<evidence type="ECO:0000256" key="13">
    <source>
        <dbReference type="RuleBase" id="RU000461"/>
    </source>
</evidence>
<evidence type="ECO:0000256" key="5">
    <source>
        <dbReference type="ARBA" id="ARBA00022692"/>
    </source>
</evidence>
<evidence type="ECO:0000256" key="14">
    <source>
        <dbReference type="SAM" id="Phobius"/>
    </source>
</evidence>
<reference evidence="15" key="2">
    <citation type="journal article" date="2023" name="IMA Fungus">
        <title>Comparative genomic study of the Penicillium genus elucidates a diverse pangenome and 15 lateral gene transfer events.</title>
        <authorList>
            <person name="Petersen C."/>
            <person name="Sorensen T."/>
            <person name="Nielsen M.R."/>
            <person name="Sondergaard T.E."/>
            <person name="Sorensen J.L."/>
            <person name="Fitzpatrick D.A."/>
            <person name="Frisvad J.C."/>
            <person name="Nielsen K.L."/>
        </authorList>
    </citation>
    <scope>NUCLEOTIDE SEQUENCE</scope>
    <source>
        <strain evidence="15">IBT 29677</strain>
    </source>
</reference>
<dbReference type="AlphaFoldDB" id="A0A9W9VPW9"/>